<protein>
    <recommendedName>
        <fullName evidence="3">Prophage protein</fullName>
    </recommendedName>
</protein>
<dbReference type="RefSeq" id="WP_011834793.1">
    <property type="nucleotide sequence ID" value="NC_009004.1"/>
</dbReference>
<dbReference type="InterPro" id="IPR012455">
    <property type="entry name" value="DUF1660"/>
</dbReference>
<organism evidence="1 2">
    <name type="scientific">Lactococcus lactis subsp. cremoris (strain MG1363)</name>
    <dbReference type="NCBI Taxonomy" id="416870"/>
    <lineage>
        <taxon>Bacteria</taxon>
        <taxon>Bacillati</taxon>
        <taxon>Bacillota</taxon>
        <taxon>Bacilli</taxon>
        <taxon>Lactobacillales</taxon>
        <taxon>Streptococcaceae</taxon>
        <taxon>Lactococcus</taxon>
        <taxon>Lactococcus cremoris subsp. cremoris</taxon>
    </lineage>
</organism>
<dbReference type="Pfam" id="PF07874">
    <property type="entry name" value="DUF1660"/>
    <property type="match status" value="1"/>
</dbReference>
<gene>
    <name evidence="1" type="primary">ps329</name>
    <name evidence="1" type="ordered locus">llmg_0820</name>
</gene>
<dbReference type="HOGENOM" id="CLU_205881_0_0_9"/>
<dbReference type="KEGG" id="llm:llmg_0820"/>
<evidence type="ECO:0000313" key="1">
    <source>
        <dbReference type="EMBL" id="CAL97419.1"/>
    </source>
</evidence>
<dbReference type="Proteomes" id="UP000000364">
    <property type="component" value="Chromosome"/>
</dbReference>
<dbReference type="AlphaFoldDB" id="A2RJG7"/>
<dbReference type="EMBL" id="AM406671">
    <property type="protein sequence ID" value="CAL97419.1"/>
    <property type="molecule type" value="Genomic_DNA"/>
</dbReference>
<name>A2RJG7_LACLM</name>
<dbReference type="OrthoDB" id="2243522at2"/>
<evidence type="ECO:0000313" key="2">
    <source>
        <dbReference type="Proteomes" id="UP000000364"/>
    </source>
</evidence>
<accession>A2RJG7</accession>
<evidence type="ECO:0008006" key="3">
    <source>
        <dbReference type="Google" id="ProtNLM"/>
    </source>
</evidence>
<sequence>MKLMCKLFGHKWSEQRYMYGPFVDGIKTRPYKKCLRCNEFAWDFNRSDLDESENVFG</sequence>
<dbReference type="STRING" id="416870.llmg_0820"/>
<reference evidence="1 2" key="1">
    <citation type="journal article" date="2007" name="J. Bacteriol.">
        <title>The complete genome sequence of the lactic acid bacterial paradigm Lactococcus lactis subsp. cremoris MG1363.</title>
        <authorList>
            <person name="Wegmann U."/>
            <person name="O'Connell-Motherway M."/>
            <person name="Zomer A."/>
            <person name="Buist G."/>
            <person name="Shearman C."/>
            <person name="Canchaya C."/>
            <person name="Ventura M."/>
            <person name="Goesmann A."/>
            <person name="Gasson M.J."/>
            <person name="Kuipers O.P."/>
            <person name="van Sinderen D."/>
            <person name="Kok J."/>
        </authorList>
    </citation>
    <scope>NUCLEOTIDE SEQUENCE [LARGE SCALE GENOMIC DNA]</scope>
    <source>
        <strain evidence="1 2">MG1363</strain>
    </source>
</reference>
<proteinExistence type="predicted"/>